<evidence type="ECO:0000259" key="6">
    <source>
        <dbReference type="PROSITE" id="PS50158"/>
    </source>
</evidence>
<proteinExistence type="predicted"/>
<feature type="region of interest" description="Disordered" evidence="5">
    <location>
        <begin position="1200"/>
        <end position="1237"/>
    </location>
</feature>
<dbReference type="EMBL" id="BQNB010014825">
    <property type="protein sequence ID" value="GJT32832.1"/>
    <property type="molecule type" value="Genomic_DNA"/>
</dbReference>
<evidence type="ECO:0000256" key="1">
    <source>
        <dbReference type="ARBA" id="ARBA00022723"/>
    </source>
</evidence>
<feature type="coiled-coil region" evidence="4">
    <location>
        <begin position="448"/>
        <end position="475"/>
    </location>
</feature>
<dbReference type="Gene3D" id="3.30.420.10">
    <property type="entry name" value="Ribonuclease H-like superfamily/Ribonuclease H"/>
    <property type="match status" value="1"/>
</dbReference>
<sequence>MDPYNHSTPTSIKLPILDTGKFEQWKLRIQQYLQHEHYALWEVIEFGDSYKVPPEEIGKGVTGEDSAKKKGRTVAITVEDMQKRRNDVNARTTLLLALLDEHQLRFSKYETAKELWEAILKTFGGNKATKKTKKNQLKQQYGNFKAEGSETLEQTSNRLQAIVSHLEFMDVPIEQDDLNQKFLSSLAPEWLVYTIVWRNRDDLDTMSLDDVYNHLKVYEPEVQKSAGSNSQNMAFISSSNTNSGKYEVPTVQGVSTTSAQTASVQVSTASTDVAAASLSYDTVCAFIATQPNGSQIKYEDITQIDDDDIEEMDIKWNLALLSMRADRFWKKTGKKITIQGSDVAGFDKSKVECFNCHKMGHFARECRSPRSQDRGKKESYKKDPKVEEPAPKAMIAIDGIGWDWSYMAEEDENHALVADEEEVPTEYALMAKSSSSSDNEVYDDSFCSKSCRKNTENLNNKIIKLNEELSDCETDLYNYKRGLSQVEARLVEFKKNEIKFCERIRVLERDLELRDNKIENLRNELEEVKKEKECIDFKIEKFDNASKDLDSLLGNQRLVIDKKGLGFNEYNTVPPPPAQVYSPPKKDLSWMGLPEFVDDTVTDYSRPTPSIDVSKDVSDDQKAIWKRNSASSSEQVGSFDNVVSKPMIRFVKETGCPSVSKVNNTENSRKPTVKYAEMYRNTSQSPKVMSSNFGPPIIEDWDSEDESEVNFTLNKTVRPSIEQVKFDKSTREVVGEKETPKQNKIPTAKPTVAADKGNKGKAIKASACWIWKPKQNQPDQGSNLNGVSGISQDNIDNKGYYDSVCSRHMTGNISYLSEKDFKLVDDTHVLLRTPRQQNMYSIDLKNIVPHKNLTCLIAKAFEDESMLWHKRLGHLNFKTMNKLVRNNLVKVNSVSKPLYTLHMDLFGPTSVSSLNHKWYCLVVTNDFSRFTWTFFLKSKDETFRILRNFITEIENLKDLKVKIIRCDNGGEFRNKEMDEFCSRKGIKREFSNARTPQQNGVAKRRNRTLIEAARTMLADDKLPITFWAEAVNTACYVQNRVLVIKPHNKTPYELFNERSPAIGFLRPFGCNIMILNTLDHLGKFDVKGDEGYFVGYSLSNKAFRVVNKRTKKVDENLHVNFLENQPIEKRTSPNWLFDIDTLTKSMNYVPVVVAGTPSTNFSCTKEDANQAMKENVSSLRFIALPNWFHEDQMATSNDFTRNSDAFSEKDDSQKEQDRIISNTDVSESSGNTNPTAITKVPTADQVEPVLSSTVETEVLTVSSPVPPISPTPTLRIHKVHPKSQIISLVDTPVQTRQKTKNMEEQSFIATIHQKTNPELLQYCLFSCFLSQEEPKKIFDALKDPSWVEAMQEELLQFKIQNVWVLVDCPNVMDVKSAFLYGTIDEEVYVMQPPGFQDSQFSDKVYKVVKAMYGLHQAPRAWYGTLSKYLLDNGFQRGTIDQTLFIRKHKGEFLLVQVYVDDIIFGSSNPRLCREFEALMHEKFKMSVMGELNFFLGLQVLQKKDGIFLSQDKYVVDILKKFGYTDIRSANTPIDRENHWGKDGTGKDVELYLYRSMIGSLMYLTASRPDIMFVVCACARHQVTPKECHLHAVKRIFRYLKGHPKLGIWYPKESSFDLVAYSDIDYGGANQDRKSTTRDDNVADLLTKAFNVGRFQYLVDEHVMMRVKEPLGLGYS</sequence>
<evidence type="ECO:0000259" key="7">
    <source>
        <dbReference type="PROSITE" id="PS50994"/>
    </source>
</evidence>
<evidence type="ECO:0000313" key="8">
    <source>
        <dbReference type="EMBL" id="GJT32832.1"/>
    </source>
</evidence>
<dbReference type="Pfam" id="PF07727">
    <property type="entry name" value="RVT_2"/>
    <property type="match status" value="1"/>
</dbReference>
<dbReference type="InterPro" id="IPR036397">
    <property type="entry name" value="RNaseH_sf"/>
</dbReference>
<evidence type="ECO:0000256" key="5">
    <source>
        <dbReference type="SAM" id="MobiDB-lite"/>
    </source>
</evidence>
<gene>
    <name evidence="8" type="ORF">Tco_0923251</name>
</gene>
<dbReference type="InterPro" id="IPR057670">
    <property type="entry name" value="SH3_retrovirus"/>
</dbReference>
<dbReference type="InterPro" id="IPR001878">
    <property type="entry name" value="Znf_CCHC"/>
</dbReference>
<keyword evidence="3" id="KW-0862">Zinc</keyword>
<dbReference type="SUPFAM" id="SSF56672">
    <property type="entry name" value="DNA/RNA polymerases"/>
    <property type="match status" value="1"/>
</dbReference>
<dbReference type="SMART" id="SM00343">
    <property type="entry name" value="ZnF_C2HC"/>
    <property type="match status" value="1"/>
</dbReference>
<dbReference type="InterPro" id="IPR036875">
    <property type="entry name" value="Znf_CCHC_sf"/>
</dbReference>
<dbReference type="Proteomes" id="UP001151760">
    <property type="component" value="Unassembled WGS sequence"/>
</dbReference>
<dbReference type="InterPro" id="IPR013103">
    <property type="entry name" value="RVT_2"/>
</dbReference>
<feature type="domain" description="CCHC-type" evidence="6">
    <location>
        <begin position="353"/>
        <end position="368"/>
    </location>
</feature>
<dbReference type="InterPro" id="IPR012337">
    <property type="entry name" value="RNaseH-like_sf"/>
</dbReference>
<organism evidence="8 9">
    <name type="scientific">Tanacetum coccineum</name>
    <dbReference type="NCBI Taxonomy" id="301880"/>
    <lineage>
        <taxon>Eukaryota</taxon>
        <taxon>Viridiplantae</taxon>
        <taxon>Streptophyta</taxon>
        <taxon>Embryophyta</taxon>
        <taxon>Tracheophyta</taxon>
        <taxon>Spermatophyta</taxon>
        <taxon>Magnoliopsida</taxon>
        <taxon>eudicotyledons</taxon>
        <taxon>Gunneridae</taxon>
        <taxon>Pentapetalae</taxon>
        <taxon>asterids</taxon>
        <taxon>campanulids</taxon>
        <taxon>Asterales</taxon>
        <taxon>Asteraceae</taxon>
        <taxon>Asteroideae</taxon>
        <taxon>Anthemideae</taxon>
        <taxon>Anthemidinae</taxon>
        <taxon>Tanacetum</taxon>
    </lineage>
</organism>
<evidence type="ECO:0000313" key="9">
    <source>
        <dbReference type="Proteomes" id="UP001151760"/>
    </source>
</evidence>
<keyword evidence="1" id="KW-0479">Metal-binding</keyword>
<evidence type="ECO:0000256" key="2">
    <source>
        <dbReference type="ARBA" id="ARBA00022801"/>
    </source>
</evidence>
<dbReference type="SUPFAM" id="SSF53098">
    <property type="entry name" value="Ribonuclease H-like"/>
    <property type="match status" value="1"/>
</dbReference>
<dbReference type="InterPro" id="IPR039537">
    <property type="entry name" value="Retrotran_Ty1/copia-like"/>
</dbReference>
<feature type="compositionally biased region" description="Polar residues" evidence="5">
    <location>
        <begin position="1219"/>
        <end position="1236"/>
    </location>
</feature>
<keyword evidence="3" id="KW-0863">Zinc-finger</keyword>
<dbReference type="PROSITE" id="PS50994">
    <property type="entry name" value="INTEGRASE"/>
    <property type="match status" value="1"/>
</dbReference>
<keyword evidence="9" id="KW-1185">Reference proteome</keyword>
<protein>
    <submittedName>
        <fullName evidence="8">Ribonuclease H-like domain-containing protein</fullName>
    </submittedName>
</protein>
<dbReference type="PANTHER" id="PTHR42648:SF32">
    <property type="entry name" value="RIBONUCLEASE H-LIKE DOMAIN, GAG-PRE-INTEGRASE DOMAIN PROTEIN-RELATED"/>
    <property type="match status" value="1"/>
</dbReference>
<keyword evidence="2" id="KW-0378">Hydrolase</keyword>
<name>A0ABQ5D1Q9_9ASTR</name>
<dbReference type="PROSITE" id="PS50158">
    <property type="entry name" value="ZF_CCHC"/>
    <property type="match status" value="1"/>
</dbReference>
<dbReference type="Pfam" id="PF00665">
    <property type="entry name" value="rve"/>
    <property type="match status" value="1"/>
</dbReference>
<dbReference type="Pfam" id="PF00098">
    <property type="entry name" value="zf-CCHC"/>
    <property type="match status" value="1"/>
</dbReference>
<feature type="coiled-coil region" evidence="4">
    <location>
        <begin position="504"/>
        <end position="538"/>
    </location>
</feature>
<keyword evidence="4" id="KW-0175">Coiled coil</keyword>
<dbReference type="InterPro" id="IPR001584">
    <property type="entry name" value="Integrase_cat-core"/>
</dbReference>
<dbReference type="PANTHER" id="PTHR42648">
    <property type="entry name" value="TRANSPOSASE, PUTATIVE-RELATED"/>
    <property type="match status" value="1"/>
</dbReference>
<accession>A0ABQ5D1Q9</accession>
<reference evidence="8" key="1">
    <citation type="journal article" date="2022" name="Int. J. Mol. Sci.">
        <title>Draft Genome of Tanacetum Coccineum: Genomic Comparison of Closely Related Tanacetum-Family Plants.</title>
        <authorList>
            <person name="Yamashiro T."/>
            <person name="Shiraishi A."/>
            <person name="Nakayama K."/>
            <person name="Satake H."/>
        </authorList>
    </citation>
    <scope>NUCLEOTIDE SEQUENCE</scope>
</reference>
<dbReference type="Pfam" id="PF25597">
    <property type="entry name" value="SH3_retrovirus"/>
    <property type="match status" value="1"/>
</dbReference>
<evidence type="ECO:0000256" key="3">
    <source>
        <dbReference type="PROSITE-ProRule" id="PRU00047"/>
    </source>
</evidence>
<comment type="caution">
    <text evidence="8">The sequence shown here is derived from an EMBL/GenBank/DDBJ whole genome shotgun (WGS) entry which is preliminary data.</text>
</comment>
<feature type="compositionally biased region" description="Basic and acidic residues" evidence="5">
    <location>
        <begin position="1206"/>
        <end position="1218"/>
    </location>
</feature>
<evidence type="ECO:0000256" key="4">
    <source>
        <dbReference type="SAM" id="Coils"/>
    </source>
</evidence>
<reference evidence="8" key="2">
    <citation type="submission" date="2022-01" db="EMBL/GenBank/DDBJ databases">
        <authorList>
            <person name="Yamashiro T."/>
            <person name="Shiraishi A."/>
            <person name="Satake H."/>
            <person name="Nakayama K."/>
        </authorList>
    </citation>
    <scope>NUCLEOTIDE SEQUENCE</scope>
</reference>
<dbReference type="Pfam" id="PF14223">
    <property type="entry name" value="Retrotran_gag_2"/>
    <property type="match status" value="1"/>
</dbReference>
<feature type="domain" description="Integrase catalytic" evidence="7">
    <location>
        <begin position="893"/>
        <end position="1059"/>
    </location>
</feature>
<dbReference type="InterPro" id="IPR043502">
    <property type="entry name" value="DNA/RNA_pol_sf"/>
</dbReference>
<feature type="region of interest" description="Disordered" evidence="5">
    <location>
        <begin position="367"/>
        <end position="387"/>
    </location>
</feature>
<dbReference type="SUPFAM" id="SSF57756">
    <property type="entry name" value="Retrovirus zinc finger-like domains"/>
    <property type="match status" value="1"/>
</dbReference>
<dbReference type="Gene3D" id="4.10.60.10">
    <property type="entry name" value="Zinc finger, CCHC-type"/>
    <property type="match status" value="1"/>
</dbReference>